<proteinExistence type="predicted"/>
<organism evidence="1 2">
    <name type="scientific">Candidatus Pantoea formicae</name>
    <dbReference type="NCBI Taxonomy" id="2608355"/>
    <lineage>
        <taxon>Bacteria</taxon>
        <taxon>Pseudomonadati</taxon>
        <taxon>Pseudomonadota</taxon>
        <taxon>Gammaproteobacteria</taxon>
        <taxon>Enterobacterales</taxon>
        <taxon>Erwiniaceae</taxon>
        <taxon>Pantoea</taxon>
    </lineage>
</organism>
<protein>
    <recommendedName>
        <fullName evidence="3">Adenosylhomocysteinase</fullName>
    </recommendedName>
</protein>
<comment type="caution">
    <text evidence="1">The sequence shown here is derived from an EMBL/GenBank/DDBJ whole genome shotgun (WGS) entry which is preliminary data.</text>
</comment>
<gene>
    <name evidence="1" type="ORF">F3J38_25035</name>
</gene>
<evidence type="ECO:0000313" key="1">
    <source>
        <dbReference type="EMBL" id="NIF03274.1"/>
    </source>
</evidence>
<sequence>MSAENRIKELEETVLRLKIETDVLRELMIKQVALNNIAYKGKYDEVIIQMAKEYEERGLDVERNRAMHEAMRQYIKDDVTSAD</sequence>
<evidence type="ECO:0008006" key="3">
    <source>
        <dbReference type="Google" id="ProtNLM"/>
    </source>
</evidence>
<dbReference type="RefSeq" id="WP_167143422.1">
    <property type="nucleotide sequence ID" value="NZ_VWXD01000015.1"/>
</dbReference>
<keyword evidence="2" id="KW-1185">Reference proteome</keyword>
<dbReference type="EMBL" id="VWXD01000015">
    <property type="protein sequence ID" value="NIF03274.1"/>
    <property type="molecule type" value="Genomic_DNA"/>
</dbReference>
<accession>A0ABX0R215</accession>
<reference evidence="1 2" key="1">
    <citation type="journal article" date="2019" name="bioRxiv">
        <title>Bacteria contribute to plant secondary compound degradation in a generalist herbivore system.</title>
        <authorList>
            <person name="Francoeur C.B."/>
            <person name="Khadempour L."/>
            <person name="Moreira-Soto R.D."/>
            <person name="Gotting K."/>
            <person name="Book A.J."/>
            <person name="Pinto-Tomas A.A."/>
            <person name="Keefover-Ring K."/>
            <person name="Currie C.R."/>
        </authorList>
    </citation>
    <scope>NUCLEOTIDE SEQUENCE [LARGE SCALE GENOMIC DNA]</scope>
    <source>
        <strain evidence="1 2">Acro-805</strain>
    </source>
</reference>
<name>A0ABX0R215_9GAMM</name>
<evidence type="ECO:0000313" key="2">
    <source>
        <dbReference type="Proteomes" id="UP000780690"/>
    </source>
</evidence>
<dbReference type="Proteomes" id="UP000780690">
    <property type="component" value="Unassembled WGS sequence"/>
</dbReference>